<protein>
    <submittedName>
        <fullName evidence="1">Uncharacterized protein</fullName>
    </submittedName>
</protein>
<dbReference type="AlphaFoldDB" id="A0A078R607"/>
<name>A0A078R607_PHOVU</name>
<organism evidence="1 2">
    <name type="scientific">Phocaeicola vulgatus str. 3775 SL</name>
    <name type="common">B</name>
    <name type="synonym">iv</name>
    <dbReference type="NCBI Taxonomy" id="1339350"/>
    <lineage>
        <taxon>Bacteria</taxon>
        <taxon>Pseudomonadati</taxon>
        <taxon>Bacteroidota</taxon>
        <taxon>Bacteroidia</taxon>
        <taxon>Bacteroidales</taxon>
        <taxon>Bacteroidaceae</taxon>
        <taxon>Phocaeicola</taxon>
    </lineage>
</organism>
<dbReference type="EMBL" id="JNHI01000010">
    <property type="protein sequence ID" value="KDS31009.1"/>
    <property type="molecule type" value="Genomic_DNA"/>
</dbReference>
<evidence type="ECO:0000313" key="1">
    <source>
        <dbReference type="EMBL" id="KDS31009.1"/>
    </source>
</evidence>
<reference evidence="1 2" key="1">
    <citation type="submission" date="2014-04" db="EMBL/GenBank/DDBJ databases">
        <authorList>
            <person name="Sears C."/>
            <person name="Carroll K."/>
            <person name="Sack B.R."/>
            <person name="Qadri F."/>
            <person name="Myers L.L."/>
            <person name="Chung G.-T."/>
            <person name="Escheverria P."/>
            <person name="Fraser C.M."/>
            <person name="Sadzewicz L."/>
            <person name="Shefchek K.A."/>
            <person name="Tallon L."/>
            <person name="Das S.P."/>
            <person name="Daugherty S."/>
            <person name="Mongodin E.F."/>
        </authorList>
    </citation>
    <scope>NUCLEOTIDE SEQUENCE [LARGE SCALE GENOMIC DNA]</scope>
    <source>
        <strain evidence="2">3775 SL(B) 10 (iv)</strain>
    </source>
</reference>
<sequence>MGCVDGDGFELPVGLPAFILFDGQSCCLVDGEEGLALSSRLFGDE</sequence>
<proteinExistence type="predicted"/>
<gene>
    <name evidence="1" type="ORF">M097_2206</name>
</gene>
<accession>A0A078R607</accession>
<dbReference type="Proteomes" id="UP000028134">
    <property type="component" value="Unassembled WGS sequence"/>
</dbReference>
<evidence type="ECO:0000313" key="2">
    <source>
        <dbReference type="Proteomes" id="UP000028134"/>
    </source>
</evidence>
<dbReference type="PATRIC" id="fig|1339350.3.peg.2113"/>
<comment type="caution">
    <text evidence="1">The sequence shown here is derived from an EMBL/GenBank/DDBJ whole genome shotgun (WGS) entry which is preliminary data.</text>
</comment>